<evidence type="ECO:0000313" key="4">
    <source>
        <dbReference type="Proteomes" id="UP000054937"/>
    </source>
</evidence>
<feature type="region of interest" description="Disordered" evidence="2">
    <location>
        <begin position="343"/>
        <end position="441"/>
    </location>
</feature>
<dbReference type="AlphaFoldDB" id="A0A0V0R5N5"/>
<protein>
    <submittedName>
        <fullName evidence="3">Uncharacterized protein</fullName>
    </submittedName>
</protein>
<name>A0A0V0R5N5_PSEPJ</name>
<feature type="compositionally biased region" description="Low complexity" evidence="2">
    <location>
        <begin position="361"/>
        <end position="380"/>
    </location>
</feature>
<accession>A0A0V0R5N5</accession>
<dbReference type="Proteomes" id="UP000054937">
    <property type="component" value="Unassembled WGS sequence"/>
</dbReference>
<evidence type="ECO:0000256" key="2">
    <source>
        <dbReference type="SAM" id="MobiDB-lite"/>
    </source>
</evidence>
<dbReference type="EMBL" id="LDAU01000044">
    <property type="protein sequence ID" value="KRX09795.1"/>
    <property type="molecule type" value="Genomic_DNA"/>
</dbReference>
<proteinExistence type="predicted"/>
<feature type="coiled-coil region" evidence="1">
    <location>
        <begin position="100"/>
        <end position="127"/>
    </location>
</feature>
<feature type="region of interest" description="Disordered" evidence="2">
    <location>
        <begin position="454"/>
        <end position="474"/>
    </location>
</feature>
<organism evidence="3 4">
    <name type="scientific">Pseudocohnilembus persalinus</name>
    <name type="common">Ciliate</name>
    <dbReference type="NCBI Taxonomy" id="266149"/>
    <lineage>
        <taxon>Eukaryota</taxon>
        <taxon>Sar</taxon>
        <taxon>Alveolata</taxon>
        <taxon>Ciliophora</taxon>
        <taxon>Intramacronucleata</taxon>
        <taxon>Oligohymenophorea</taxon>
        <taxon>Scuticociliatia</taxon>
        <taxon>Philasterida</taxon>
        <taxon>Pseudocohnilembidae</taxon>
        <taxon>Pseudocohnilembus</taxon>
    </lineage>
</organism>
<evidence type="ECO:0000313" key="3">
    <source>
        <dbReference type="EMBL" id="KRX09795.1"/>
    </source>
</evidence>
<keyword evidence="4" id="KW-1185">Reference proteome</keyword>
<evidence type="ECO:0000256" key="1">
    <source>
        <dbReference type="SAM" id="Coils"/>
    </source>
</evidence>
<feature type="compositionally biased region" description="Polar residues" evidence="2">
    <location>
        <begin position="454"/>
        <end position="466"/>
    </location>
</feature>
<feature type="compositionally biased region" description="Polar residues" evidence="2">
    <location>
        <begin position="348"/>
        <end position="360"/>
    </location>
</feature>
<sequence>MDSDKESQQKNNNLLNIFQQNQLQLKKNNVKNKEIAISHNSSMNTNVDDEQNNIKIQPITQKIQKENEINMQNQHKDISNQINDQIKNQSIQNEKQLVFNNFITQKHEQFKENLEKQKSQNINQKNAESQVQNQSLSQIQNQQIEELRSNSTHYKKVNLEITENTLQFKQNKNFQDKIQFKFDLPALEFQVRSQIPNFQENNQEQQNQQNNYNQCQQNQLQNHLSIQQNQHQIQQQQQNKQHEQLFLTQQQLLFIDEQKENKLLNINKGILLYPENESLPRIYEEQSMNNSTYTNIQQLSQLRFSKQNKSIASIQYCDNNINNITPNNSSCNINLNNNSMIKQHHSQKQLNQKSNKGSSVNLNMNLNNNNSFHNNQINKNQSLTEAISNNNGSNNTNFSNRNSQQPSDQLKNYSQKVKNDNKISNSSFQKSFHGKQQNQKKNQLQLENIENTLIRSSDTNFQSASDTDSEKQEQLHQENLFIATDEKNQKEDQNLNNTTLADNQIQNLQQVQNPNIESFLNINKPEKLLTNIDQNKSQNEIINSNFQEKIINTPNFQNQGQPQQENDLEQKITNSMCNLGKLGNTFFSNQENQNNNNNYSNEIIQQSNNIVNQLDFKKQDTFNQQSSLKNQQESLIEIEELQTIKINECQINQYVKMSKYHTKTARANYEDQFHQNLKFRIEIGNFIYNHKKGKFWSKSSKQDILFFPLIWQGKLKRIPRLSKNITLKIYHYELLGPFLCYYDKPIDRVCKGYVRIDKNIQISKGMYKGMYDRRHSFYQYIIYWLEKSQSQIV</sequence>
<feature type="compositionally biased region" description="Polar residues" evidence="2">
    <location>
        <begin position="404"/>
        <end position="430"/>
    </location>
</feature>
<gene>
    <name evidence="3" type="ORF">PPERSA_02667</name>
</gene>
<comment type="caution">
    <text evidence="3">The sequence shown here is derived from an EMBL/GenBank/DDBJ whole genome shotgun (WGS) entry which is preliminary data.</text>
</comment>
<reference evidence="3 4" key="1">
    <citation type="journal article" date="2015" name="Sci. Rep.">
        <title>Genome of the facultative scuticociliatosis pathogen Pseudocohnilembus persalinus provides insight into its virulence through horizontal gene transfer.</title>
        <authorList>
            <person name="Xiong J."/>
            <person name="Wang G."/>
            <person name="Cheng J."/>
            <person name="Tian M."/>
            <person name="Pan X."/>
            <person name="Warren A."/>
            <person name="Jiang C."/>
            <person name="Yuan D."/>
            <person name="Miao W."/>
        </authorList>
    </citation>
    <scope>NUCLEOTIDE SEQUENCE [LARGE SCALE GENOMIC DNA]</scope>
    <source>
        <strain evidence="3">36N120E</strain>
    </source>
</reference>
<dbReference type="InParanoid" id="A0A0V0R5N5"/>
<keyword evidence="1" id="KW-0175">Coiled coil</keyword>
<feature type="compositionally biased region" description="Low complexity" evidence="2">
    <location>
        <begin position="388"/>
        <end position="403"/>
    </location>
</feature>